<dbReference type="FunFam" id="1.10.10.820:FF:000001">
    <property type="entry name" value="Myosin heavy chain"/>
    <property type="match status" value="1"/>
</dbReference>
<name>A0A8J9YRB3_BRALA</name>
<reference evidence="14" key="1">
    <citation type="submission" date="2022-01" db="EMBL/GenBank/DDBJ databases">
        <authorList>
            <person name="Braso-Vives M."/>
        </authorList>
    </citation>
    <scope>NUCLEOTIDE SEQUENCE</scope>
</reference>
<feature type="coiled-coil region" evidence="10">
    <location>
        <begin position="1594"/>
        <end position="1628"/>
    </location>
</feature>
<feature type="region of interest" description="Disordered" evidence="11">
    <location>
        <begin position="1030"/>
        <end position="1051"/>
    </location>
</feature>
<dbReference type="SUPFAM" id="SSF52540">
    <property type="entry name" value="P-loop containing nucleoside triphosphate hydrolases"/>
    <property type="match status" value="1"/>
</dbReference>
<dbReference type="GO" id="GO:0051015">
    <property type="term" value="F:actin filament binding"/>
    <property type="evidence" value="ECO:0007669"/>
    <property type="project" value="InterPro"/>
</dbReference>
<proteinExistence type="inferred from homology"/>
<evidence type="ECO:0000256" key="3">
    <source>
        <dbReference type="ARBA" id="ARBA00022840"/>
    </source>
</evidence>
<dbReference type="PROSITE" id="PS50096">
    <property type="entry name" value="IQ"/>
    <property type="match status" value="1"/>
</dbReference>
<keyword evidence="6 9" id="KW-0518">Myosin</keyword>
<evidence type="ECO:0000256" key="2">
    <source>
        <dbReference type="ARBA" id="ARBA00022741"/>
    </source>
</evidence>
<keyword evidence="2 9" id="KW-0547">Nucleotide-binding</keyword>
<dbReference type="InterPro" id="IPR004009">
    <property type="entry name" value="SH3_Myosin"/>
</dbReference>
<feature type="region of interest" description="Disordered" evidence="11">
    <location>
        <begin position="2005"/>
        <end position="2080"/>
    </location>
</feature>
<dbReference type="SMART" id="SM00242">
    <property type="entry name" value="MYSc"/>
    <property type="match status" value="1"/>
</dbReference>
<feature type="compositionally biased region" description="Basic and acidic residues" evidence="11">
    <location>
        <begin position="1203"/>
        <end position="1223"/>
    </location>
</feature>
<evidence type="ECO:0000259" key="13">
    <source>
        <dbReference type="PROSITE" id="PS51844"/>
    </source>
</evidence>
<dbReference type="Gene3D" id="1.20.58.530">
    <property type="match status" value="1"/>
</dbReference>
<dbReference type="FunFam" id="1.20.5.370:FF:000010">
    <property type="entry name" value="Myosin heavy chain, isoform G"/>
    <property type="match status" value="1"/>
</dbReference>
<dbReference type="PANTHER" id="PTHR13140:SF857">
    <property type="entry name" value="MYOSIN-11"/>
    <property type="match status" value="1"/>
</dbReference>
<evidence type="ECO:0000256" key="8">
    <source>
        <dbReference type="ARBA" id="ARBA00023203"/>
    </source>
</evidence>
<dbReference type="Gene3D" id="1.20.5.340">
    <property type="match status" value="5"/>
</dbReference>
<evidence type="ECO:0000256" key="7">
    <source>
        <dbReference type="ARBA" id="ARBA00023175"/>
    </source>
</evidence>
<evidence type="ECO:0000256" key="11">
    <source>
        <dbReference type="SAM" id="MobiDB-lite"/>
    </source>
</evidence>
<feature type="compositionally biased region" description="Gly residues" evidence="11">
    <location>
        <begin position="2028"/>
        <end position="2042"/>
    </location>
</feature>
<dbReference type="InterPro" id="IPR008989">
    <property type="entry name" value="Myosin_S1_N"/>
</dbReference>
<evidence type="ECO:0000256" key="4">
    <source>
        <dbReference type="ARBA" id="ARBA00022860"/>
    </source>
</evidence>
<dbReference type="GO" id="GO:0007015">
    <property type="term" value="P:actin filament organization"/>
    <property type="evidence" value="ECO:0007669"/>
    <property type="project" value="TreeGrafter"/>
</dbReference>
<dbReference type="FunFam" id="1.20.58.530:FF:000001">
    <property type="entry name" value="Myosin heavy chain"/>
    <property type="match status" value="1"/>
</dbReference>
<dbReference type="PROSITE" id="PS51844">
    <property type="entry name" value="SH3_LIKE"/>
    <property type="match status" value="1"/>
</dbReference>
<dbReference type="InterPro" id="IPR014751">
    <property type="entry name" value="XRCC4-like_C"/>
</dbReference>
<feature type="domain" description="Myosin motor" evidence="12">
    <location>
        <begin position="156"/>
        <end position="848"/>
    </location>
</feature>
<keyword evidence="8 9" id="KW-0009">Actin-binding</keyword>
<dbReference type="OrthoDB" id="10026690at2759"/>
<evidence type="ECO:0000256" key="5">
    <source>
        <dbReference type="ARBA" id="ARBA00023054"/>
    </source>
</evidence>
<dbReference type="Proteomes" id="UP000838412">
    <property type="component" value="Chromosome 1"/>
</dbReference>
<evidence type="ECO:0000256" key="10">
    <source>
        <dbReference type="SAM" id="Coils"/>
    </source>
</evidence>
<keyword evidence="7 9" id="KW-0505">Motor protein</keyword>
<gene>
    <name evidence="14" type="primary">MYH7</name>
    <name evidence="14" type="ORF">BLAG_LOCUS2174</name>
</gene>
<evidence type="ECO:0000313" key="15">
    <source>
        <dbReference type="Proteomes" id="UP000838412"/>
    </source>
</evidence>
<dbReference type="CDD" id="cd01377">
    <property type="entry name" value="MYSc_class_II"/>
    <property type="match status" value="1"/>
</dbReference>
<dbReference type="InterPro" id="IPR001609">
    <property type="entry name" value="Myosin_head_motor_dom-like"/>
</dbReference>
<dbReference type="Gene3D" id="1.20.5.370">
    <property type="match status" value="4"/>
</dbReference>
<dbReference type="PRINTS" id="PR00193">
    <property type="entry name" value="MYOSINHEAVY"/>
</dbReference>
<dbReference type="FunFam" id="2.30.30.360:FF:000001">
    <property type="entry name" value="Myosin heavy chain"/>
    <property type="match status" value="1"/>
</dbReference>
<dbReference type="Gene3D" id="1.20.120.720">
    <property type="entry name" value="Myosin VI head, motor domain, U50 subdomain"/>
    <property type="match status" value="1"/>
</dbReference>
<feature type="binding site" evidence="9">
    <location>
        <begin position="249"/>
        <end position="256"/>
    </location>
    <ligand>
        <name>ATP</name>
        <dbReference type="ChEBI" id="CHEBI:30616"/>
    </ligand>
</feature>
<dbReference type="FunFam" id="3.40.850.10:FF:000101">
    <property type="entry name" value="Slow myosin heavy chain 2"/>
    <property type="match status" value="1"/>
</dbReference>
<evidence type="ECO:0000313" key="14">
    <source>
        <dbReference type="EMBL" id="CAH1233401.1"/>
    </source>
</evidence>
<comment type="similarity">
    <text evidence="1 9">Belongs to the TRAFAC class myosin-kinesin ATPase superfamily. Myosin family.</text>
</comment>
<dbReference type="EMBL" id="OV696686">
    <property type="protein sequence ID" value="CAH1233401.1"/>
    <property type="molecule type" value="Genomic_DNA"/>
</dbReference>
<dbReference type="InterPro" id="IPR002928">
    <property type="entry name" value="Myosin_tail"/>
</dbReference>
<evidence type="ECO:0000256" key="6">
    <source>
        <dbReference type="ARBA" id="ARBA00023123"/>
    </source>
</evidence>
<dbReference type="SUPFAM" id="SSF90257">
    <property type="entry name" value="Myosin rod fragments"/>
    <property type="match status" value="6"/>
</dbReference>
<evidence type="ECO:0000256" key="1">
    <source>
        <dbReference type="ARBA" id="ARBA00008314"/>
    </source>
</evidence>
<dbReference type="Pfam" id="PF00063">
    <property type="entry name" value="Myosin_head"/>
    <property type="match status" value="1"/>
</dbReference>
<dbReference type="GO" id="GO:0016020">
    <property type="term" value="C:membrane"/>
    <property type="evidence" value="ECO:0007669"/>
    <property type="project" value="TreeGrafter"/>
</dbReference>
<feature type="region of interest" description="Disordered" evidence="11">
    <location>
        <begin position="1203"/>
        <end position="1238"/>
    </location>
</feature>
<feature type="region of interest" description="Actin-binding" evidence="9">
    <location>
        <begin position="725"/>
        <end position="747"/>
    </location>
</feature>
<dbReference type="FunFam" id="1.20.5.370:FF:000008">
    <property type="entry name" value="Myosin heavy chain"/>
    <property type="match status" value="1"/>
</dbReference>
<protein>
    <submittedName>
        <fullName evidence="14">MYH7 protein</fullName>
    </submittedName>
</protein>
<feature type="region of interest" description="Disordered" evidence="11">
    <location>
        <begin position="1953"/>
        <end position="1972"/>
    </location>
</feature>
<dbReference type="GO" id="GO:0000146">
    <property type="term" value="F:microfilament motor activity"/>
    <property type="evidence" value="ECO:0007669"/>
    <property type="project" value="TreeGrafter"/>
</dbReference>
<keyword evidence="15" id="KW-1185">Reference proteome</keyword>
<dbReference type="Pfam" id="PF02736">
    <property type="entry name" value="Myosin_N"/>
    <property type="match status" value="1"/>
</dbReference>
<dbReference type="Pfam" id="PF01576">
    <property type="entry name" value="Myosin_tail_1"/>
    <property type="match status" value="1"/>
</dbReference>
<organism evidence="14 15">
    <name type="scientific">Branchiostoma lanceolatum</name>
    <name type="common">Common lancelet</name>
    <name type="synonym">Amphioxus lanceolatum</name>
    <dbReference type="NCBI Taxonomy" id="7740"/>
    <lineage>
        <taxon>Eukaryota</taxon>
        <taxon>Metazoa</taxon>
        <taxon>Chordata</taxon>
        <taxon>Cephalochordata</taxon>
        <taxon>Leptocardii</taxon>
        <taxon>Amphioxiformes</taxon>
        <taxon>Branchiostomatidae</taxon>
        <taxon>Branchiostoma</taxon>
    </lineage>
</organism>
<dbReference type="GO" id="GO:0005524">
    <property type="term" value="F:ATP binding"/>
    <property type="evidence" value="ECO:0007669"/>
    <property type="project" value="UniProtKB-UniRule"/>
</dbReference>
<sequence>MQALYHAYPPLTAWDARVADADYTNNSTYPYTRGADHILHYKTSGNALLHTQPVFFFCQSVWVKPPPKVKMPAYGPSMMDQPSERFLYGDPEDMKKLRSAPYDAKKNCWVPDAQEVYIEAEIKAKKGDQVTVTTRTGNTITVKAGQVQDMNPPKFACAEDMVNMTFLNEAAVINNLRTRYVNTLIYTYSGLFCVVINPFMRLPIYGENVVKIYRGKRKQEVPPHLFSVADGAYMNMRSERVCQSMLITGESGAGKTENTKKVIAYFATVGASQTTGEPDPSAKKVTLEDQIVQTNPVLEAFGNAKTVRNNNSSRFGKFIRIHFDPKGILAGGDIETYLLEKSRVIKQLPGMERGYHIFFQLSSNGIPGTTDRMLLKKEPSFYRFVKEGVYDVAGLDDGEEFRLTDEAFDILNFAADEKENIYKMCAGILWFGNSRFAQRGEQGELESIEEMGKVGRLFGIDGDEFGNAICKPRVKVGAEFVTKGQTADQCMNAVGALSKSVYDRVFRFIVQKCNQTLETDKERAYFIGVLDIAGFEIFELNSFEQLCINYTNEKLQQFFNHHMFVQEQEEYKQEQIEWEFVDFGMDLQACLDLIEKKMGILSMLEEECVMPKASDKTYLDKMNGQHLGKNPKYGKPKPSKKKYEAHFELGHYAGPVGYNVTSWLEKNKDPVNETAVKVFKASKNALLCAIWADYLTAEEQAEQKGGKKKKGGSFMTVSAVHREQLEHLMHTLHETYPHFVRCIIPNEVKTGGIIDGPLVYNQLTCNGVLEGIRICQKGFPNKQIFSDLVERYRILAASVFAEGTFIEGKEASRLLLEATGLPKKSYGIGLTKVFFKAGTLAKLEELREDKINANLTGIQSVIRGRKQRQIFEKLYAGRQACDIIQRNIRSFFKLRHDGWYKMYGAIKPQLTGAKAEEMLEVKTKELEDASKALTTKRKQREDLEKQINDILAEKEDMQNLLSSEGSVVREAAEERVRILGKEFNELQSEHKELEEHWEDISESSKTLQIGKDRAQAEVDKMKKKIEDLEQKLSEHEKSKQGEEESLREKEDVVANNQDKIAHLLKEKKRLEELNAQTLDDLAAEEEKASQLSKLKIRLEQTLDDLEDDLAHERRIVMEVEKVKLRVTNDLQRILDQIQETEDIKITLEEKFKKQEFELNAAHSAADDESGQNVVLAKKYKEMQRILSELQDDMEVERSARVKAERARADMQRELDDVEGKLEETSGMSQNEADKNKRREQDLLKIRRDLDETLATQEAEVSLLRKKHADVLAEMSDQIDELSKGKSKTEKDRDSLRREAEDLNITFEALSKQKFQLEKANKQLESTFISVTVKIEEHSHIISELQSMKTRLTAENSELTRRLEESESMHNTLKRNEAILKSQVEEAKRALDEEVKAKNNTMAQLRSVQAELTRFQEAIEEEQEGRAGMQRELSKLNAEVIMWKNKYESEVSGKMEESEEIKRKMALRLAEAEEALDAANARCMSLDKTRMRLAAEVEDFHVEVEKAHTLASQLEKKQTLVDRQIIEWKTKSDELTITLERSQIESRTHQAEMLKLRSMIDEISEAIEIQRKESRILHQDCSDLQDQLSGSGRAVSETEKAKRRLEVELEDLRSALDEAEGALEIEQGKVVRIQLELTQLKADIDRRLSEKEEEFESTIKMHHRTIEQMNEQVDVESRGRAEALRQNNVLSGQLGELEINLEGASRANNDAKKLLAKLHAQLQELQMTLDETARMRSDMRDQVGMKDRYCSTIQSEMEEVRRQLEDADRARKLADASLSESHDRVSELTTQTSGLVTQRRKLEGDVDTLRAELEEYINELRVTEEKSKRAISDAGRMAEELRTEQDQNQHMLKVKHNLEMTFKDLQQQLEEAEQSALKGGKRALAKVEERIRELELQLSIIQKQHQDDVKALRKNDRSLKEFAAQDDENKKNQIRLQDLIEKLQSKIKMYKRQVEEAESSAGQSLSKYRHAQHELEDAVERMETAEATLSKIRTRTETHVVTRRHVGSGVRSAAPSAHFSGGHSAHVSLGGGGTAHLSLGGGSSTHTSRHVYGDEGAGGTTVVRRTVTRTTRRVVTSSDED</sequence>
<dbReference type="PANTHER" id="PTHR13140">
    <property type="entry name" value="MYOSIN"/>
    <property type="match status" value="1"/>
</dbReference>
<keyword evidence="4" id="KW-0112">Calmodulin-binding</keyword>
<evidence type="ECO:0000259" key="12">
    <source>
        <dbReference type="PROSITE" id="PS51456"/>
    </source>
</evidence>
<dbReference type="GO" id="GO:0016459">
    <property type="term" value="C:myosin complex"/>
    <property type="evidence" value="ECO:0007669"/>
    <property type="project" value="UniProtKB-KW"/>
</dbReference>
<dbReference type="Gene3D" id="1.20.5.4820">
    <property type="match status" value="1"/>
</dbReference>
<dbReference type="Gene3D" id="1.10.10.820">
    <property type="match status" value="1"/>
</dbReference>
<evidence type="ECO:0000256" key="9">
    <source>
        <dbReference type="PROSITE-ProRule" id="PRU00782"/>
    </source>
</evidence>
<feature type="domain" description="Myosin N-terminal SH3-like" evidence="13">
    <location>
        <begin position="103"/>
        <end position="152"/>
    </location>
</feature>
<dbReference type="Gene3D" id="2.30.30.360">
    <property type="entry name" value="Myosin S1 fragment, N-terminal"/>
    <property type="match status" value="1"/>
</dbReference>
<dbReference type="InterPro" id="IPR036961">
    <property type="entry name" value="Kinesin_motor_dom_sf"/>
</dbReference>
<accession>A0A8J9YRB3</accession>
<keyword evidence="5 10" id="KW-0175">Coiled coil</keyword>
<dbReference type="FunFam" id="1.20.5.370:FF:000001">
    <property type="entry name" value="Myosin heavy chain"/>
    <property type="match status" value="1"/>
</dbReference>
<dbReference type="GO" id="GO:0005737">
    <property type="term" value="C:cytoplasm"/>
    <property type="evidence" value="ECO:0007669"/>
    <property type="project" value="TreeGrafter"/>
</dbReference>
<dbReference type="FunFam" id="1.20.120.720:FF:000001">
    <property type="entry name" value="Myosin heavy chain, muscle"/>
    <property type="match status" value="1"/>
</dbReference>
<keyword evidence="3 9" id="KW-0067">ATP-binding</keyword>
<dbReference type="InterPro" id="IPR027417">
    <property type="entry name" value="P-loop_NTPase"/>
</dbReference>
<feature type="coiled-coil region" evidence="10">
    <location>
        <begin position="1693"/>
        <end position="1903"/>
    </location>
</feature>
<dbReference type="PROSITE" id="PS51456">
    <property type="entry name" value="MYOSIN_MOTOR"/>
    <property type="match status" value="1"/>
</dbReference>
<dbReference type="GO" id="GO:0005516">
    <property type="term" value="F:calmodulin binding"/>
    <property type="evidence" value="ECO:0007669"/>
    <property type="project" value="UniProtKB-KW"/>
</dbReference>
<dbReference type="Gene3D" id="3.40.850.10">
    <property type="entry name" value="Kinesin motor domain"/>
    <property type="match status" value="1"/>
</dbReference>